<evidence type="ECO:0000256" key="1">
    <source>
        <dbReference type="SAM" id="MobiDB-lite"/>
    </source>
</evidence>
<dbReference type="EMBL" id="JARKIB010000085">
    <property type="protein sequence ID" value="KAJ7744916.1"/>
    <property type="molecule type" value="Genomic_DNA"/>
</dbReference>
<feature type="compositionally biased region" description="Basic and acidic residues" evidence="1">
    <location>
        <begin position="94"/>
        <end position="103"/>
    </location>
</feature>
<comment type="caution">
    <text evidence="2">The sequence shown here is derived from an EMBL/GenBank/DDBJ whole genome shotgun (WGS) entry which is preliminary data.</text>
</comment>
<proteinExistence type="predicted"/>
<dbReference type="AlphaFoldDB" id="A0AAD7IJZ7"/>
<sequence>MSQVRHTGTLKTVPGAFATSRPRVREALVGCGTNQAEVVQRGGSEVAQAPMRAPKFLATARYHSQSPDAGMDAARRQAHTTIRTRKRYPPPRARKFDGRDTDRRRSHVSLRDFNTVGVDLPPSPAVLVVRCALVDVGIVAGS</sequence>
<reference evidence="2" key="1">
    <citation type="submission" date="2023-03" db="EMBL/GenBank/DDBJ databases">
        <title>Massive genome expansion in bonnet fungi (Mycena s.s.) driven by repeated elements and novel gene families across ecological guilds.</title>
        <authorList>
            <consortium name="Lawrence Berkeley National Laboratory"/>
            <person name="Harder C.B."/>
            <person name="Miyauchi S."/>
            <person name="Viragh M."/>
            <person name="Kuo A."/>
            <person name="Thoen E."/>
            <person name="Andreopoulos B."/>
            <person name="Lu D."/>
            <person name="Skrede I."/>
            <person name="Drula E."/>
            <person name="Henrissat B."/>
            <person name="Morin E."/>
            <person name="Kohler A."/>
            <person name="Barry K."/>
            <person name="LaButti K."/>
            <person name="Morin E."/>
            <person name="Salamov A."/>
            <person name="Lipzen A."/>
            <person name="Mereny Z."/>
            <person name="Hegedus B."/>
            <person name="Baldrian P."/>
            <person name="Stursova M."/>
            <person name="Weitz H."/>
            <person name="Taylor A."/>
            <person name="Grigoriev I.V."/>
            <person name="Nagy L.G."/>
            <person name="Martin F."/>
            <person name="Kauserud H."/>
        </authorList>
    </citation>
    <scope>NUCLEOTIDE SEQUENCE</scope>
    <source>
        <strain evidence="2">CBHHK182m</strain>
    </source>
</reference>
<protein>
    <submittedName>
        <fullName evidence="2">Uncharacterized protein</fullName>
    </submittedName>
</protein>
<gene>
    <name evidence="2" type="ORF">B0H16DRAFT_1463059</name>
</gene>
<feature type="region of interest" description="Disordered" evidence="1">
    <location>
        <begin position="64"/>
        <end position="104"/>
    </location>
</feature>
<organism evidence="2 3">
    <name type="scientific">Mycena metata</name>
    <dbReference type="NCBI Taxonomy" id="1033252"/>
    <lineage>
        <taxon>Eukaryota</taxon>
        <taxon>Fungi</taxon>
        <taxon>Dikarya</taxon>
        <taxon>Basidiomycota</taxon>
        <taxon>Agaricomycotina</taxon>
        <taxon>Agaricomycetes</taxon>
        <taxon>Agaricomycetidae</taxon>
        <taxon>Agaricales</taxon>
        <taxon>Marasmiineae</taxon>
        <taxon>Mycenaceae</taxon>
        <taxon>Mycena</taxon>
    </lineage>
</organism>
<feature type="compositionally biased region" description="Basic residues" evidence="1">
    <location>
        <begin position="76"/>
        <end position="93"/>
    </location>
</feature>
<accession>A0AAD7IJZ7</accession>
<dbReference type="Proteomes" id="UP001215598">
    <property type="component" value="Unassembled WGS sequence"/>
</dbReference>
<name>A0AAD7IJZ7_9AGAR</name>
<evidence type="ECO:0000313" key="3">
    <source>
        <dbReference type="Proteomes" id="UP001215598"/>
    </source>
</evidence>
<evidence type="ECO:0000313" key="2">
    <source>
        <dbReference type="EMBL" id="KAJ7744916.1"/>
    </source>
</evidence>
<keyword evidence="3" id="KW-1185">Reference proteome</keyword>